<feature type="region of interest" description="Disordered" evidence="1">
    <location>
        <begin position="90"/>
        <end position="161"/>
    </location>
</feature>
<dbReference type="PANTHER" id="PTHR31157:SF1">
    <property type="entry name" value="SCP DOMAIN-CONTAINING PROTEIN"/>
    <property type="match status" value="1"/>
</dbReference>
<reference evidence="6" key="2">
    <citation type="submission" date="2015-05" db="EMBL/GenBank/DDBJ databases">
        <title>Complete genome sequence of Corynebacterium mustelae DSM 45274, isolated from various tissues of a male ferret with lethal sepsis.</title>
        <authorList>
            <person name="Ruckert C."/>
            <person name="Albersmeier A."/>
            <person name="Winkler A."/>
            <person name="Tauch A."/>
        </authorList>
    </citation>
    <scope>NUCLEOTIDE SEQUENCE [LARGE SCALE GENOMIC DNA]</scope>
    <source>
        <strain evidence="6">DSM 45274</strain>
    </source>
</reference>
<dbReference type="EMBL" id="CP011542">
    <property type="protein sequence ID" value="AKK05257.1"/>
    <property type="molecule type" value="Genomic_DNA"/>
</dbReference>
<dbReference type="SUPFAM" id="SSF55797">
    <property type="entry name" value="PR-1-like"/>
    <property type="match status" value="1"/>
</dbReference>
<dbReference type="InterPro" id="IPR014044">
    <property type="entry name" value="CAP_dom"/>
</dbReference>
<dbReference type="InterPro" id="IPR035940">
    <property type="entry name" value="CAP_sf"/>
</dbReference>
<keyword evidence="2" id="KW-0472">Membrane</keyword>
<evidence type="ECO:0000256" key="1">
    <source>
        <dbReference type="SAM" id="MobiDB-lite"/>
    </source>
</evidence>
<feature type="transmembrane region" description="Helical" evidence="2">
    <location>
        <begin position="65"/>
        <end position="86"/>
    </location>
</feature>
<evidence type="ECO:0000313" key="6">
    <source>
        <dbReference type="Proteomes" id="UP000035199"/>
    </source>
</evidence>
<protein>
    <recommendedName>
        <fullName evidence="4">SCP domain-containing protein</fullName>
    </recommendedName>
</protein>
<keyword evidence="3" id="KW-0732">Signal</keyword>
<reference evidence="5 6" key="1">
    <citation type="journal article" date="2015" name="Genome Announc.">
        <title>Complete Genome Sequence of the Type Strain Corynebacterium mustelae DSM 45274, Isolated from Various Tissues of a Male Ferret with Lethal Sepsis.</title>
        <authorList>
            <person name="Ruckert C."/>
            <person name="Eimer J."/>
            <person name="Winkler A."/>
            <person name="Tauch A."/>
        </authorList>
    </citation>
    <scope>NUCLEOTIDE SEQUENCE [LARGE SCALE GENOMIC DNA]</scope>
    <source>
        <strain evidence="5 6">DSM 45274</strain>
    </source>
</reference>
<keyword evidence="2" id="KW-1133">Transmembrane helix</keyword>
<dbReference type="PANTHER" id="PTHR31157">
    <property type="entry name" value="SCP DOMAIN-CONTAINING PROTEIN"/>
    <property type="match status" value="1"/>
</dbReference>
<dbReference type="Proteomes" id="UP000035199">
    <property type="component" value="Chromosome"/>
</dbReference>
<dbReference type="RefSeq" id="WP_047261503.1">
    <property type="nucleotide sequence ID" value="NZ_CP011542.1"/>
</dbReference>
<keyword evidence="6" id="KW-1185">Reference proteome</keyword>
<dbReference type="KEGG" id="cmv:CMUST_04575"/>
<dbReference type="OrthoDB" id="8611574at2"/>
<dbReference type="PATRIC" id="fig|571915.4.peg.970"/>
<evidence type="ECO:0000259" key="4">
    <source>
        <dbReference type="Pfam" id="PF00188"/>
    </source>
</evidence>
<dbReference type="CDD" id="cd05379">
    <property type="entry name" value="CAP_bacterial"/>
    <property type="match status" value="1"/>
</dbReference>
<keyword evidence="2" id="KW-0812">Transmembrane</keyword>
<evidence type="ECO:0000256" key="2">
    <source>
        <dbReference type="SAM" id="Phobius"/>
    </source>
</evidence>
<dbReference type="Gene3D" id="3.40.33.10">
    <property type="entry name" value="CAP"/>
    <property type="match status" value="1"/>
</dbReference>
<feature type="chain" id="PRO_5002554935" description="SCP domain-containing protein" evidence="3">
    <location>
        <begin position="26"/>
        <end position="315"/>
    </location>
</feature>
<sequence>MKLRRAVAICVLVPTLAFGQTTVVAQPAVAQVLNIETEVKEALSSMPQIGGSQFQLPEELDMKQVFGAVFGLLALIGGIVGLVFGLKGKGSSEKPEAEMPAEEKPAGTGDVAGDNVPAPAAPETGDADADANTETKPAPPADPAPEVESNSLRETVDKSEMDAPLAEAYHKKSDRPARCSAIEDLPDYRGMSEKQRMEWMLRQTNRIRQAHGANPVQWSEELAGDSMRWTRYLIDNHPGKIGHPSTFGKDGTDLDLKPGQGENVAYYTNPLEVVEGWCRSDGHFQNMIRPEFTHYGQALIKGTNDFYVSTSRFQM</sequence>
<evidence type="ECO:0000256" key="3">
    <source>
        <dbReference type="SAM" id="SignalP"/>
    </source>
</evidence>
<dbReference type="Pfam" id="PF00188">
    <property type="entry name" value="CAP"/>
    <property type="match status" value="1"/>
</dbReference>
<evidence type="ECO:0000313" key="5">
    <source>
        <dbReference type="EMBL" id="AKK05257.1"/>
    </source>
</evidence>
<name>A0A0G3H2E3_9CORY</name>
<accession>A0A0G3H2E3</accession>
<feature type="signal peptide" evidence="3">
    <location>
        <begin position="1"/>
        <end position="25"/>
    </location>
</feature>
<gene>
    <name evidence="5" type="ORF">CMUST_04575</name>
</gene>
<proteinExistence type="predicted"/>
<feature type="compositionally biased region" description="Basic and acidic residues" evidence="1">
    <location>
        <begin position="90"/>
        <end position="105"/>
    </location>
</feature>
<organism evidence="5 6">
    <name type="scientific">Corynebacterium mustelae</name>
    <dbReference type="NCBI Taxonomy" id="571915"/>
    <lineage>
        <taxon>Bacteria</taxon>
        <taxon>Bacillati</taxon>
        <taxon>Actinomycetota</taxon>
        <taxon>Actinomycetes</taxon>
        <taxon>Mycobacteriales</taxon>
        <taxon>Corynebacteriaceae</taxon>
        <taxon>Corynebacterium</taxon>
    </lineage>
</organism>
<feature type="domain" description="SCP" evidence="4">
    <location>
        <begin position="201"/>
        <end position="307"/>
    </location>
</feature>
<dbReference type="AlphaFoldDB" id="A0A0G3H2E3"/>